<protein>
    <submittedName>
        <fullName evidence="2">Uncharacterized protein</fullName>
    </submittedName>
</protein>
<evidence type="ECO:0000256" key="1">
    <source>
        <dbReference type="SAM" id="Phobius"/>
    </source>
</evidence>
<dbReference type="RefSeq" id="WP_085481207.1">
    <property type="nucleotide sequence ID" value="NZ_FXAT01000002.1"/>
</dbReference>
<feature type="transmembrane region" description="Helical" evidence="1">
    <location>
        <begin position="46"/>
        <end position="65"/>
    </location>
</feature>
<name>A0A1X7J022_9BURK</name>
<sequence length="116" mass="12390">MKPVTVDMLRAHLLVASLTAVGADMLLCVALSVLPVSQAFFASTSFRLFALAVIVGGVVVAREFAQAAFELAVKRNGAFLAGPGLRPVAVVADCPRRWLVVLHLRLTGQPFVLVEY</sequence>
<dbReference type="STRING" id="1515439.SAMN06265784_10222"/>
<dbReference type="EMBL" id="FXAT01000002">
    <property type="protein sequence ID" value="SMG20821.1"/>
    <property type="molecule type" value="Genomic_DNA"/>
</dbReference>
<dbReference type="Proteomes" id="UP000193228">
    <property type="component" value="Unassembled WGS sequence"/>
</dbReference>
<evidence type="ECO:0000313" key="2">
    <source>
        <dbReference type="EMBL" id="SMG20821.1"/>
    </source>
</evidence>
<feature type="transmembrane region" description="Helical" evidence="1">
    <location>
        <begin position="12"/>
        <end position="34"/>
    </location>
</feature>
<accession>A0A1X7J022</accession>
<reference evidence="3" key="1">
    <citation type="submission" date="2017-04" db="EMBL/GenBank/DDBJ databases">
        <authorList>
            <person name="Varghese N."/>
            <person name="Submissions S."/>
        </authorList>
    </citation>
    <scope>NUCLEOTIDE SEQUENCE [LARGE SCALE GENOMIC DNA]</scope>
    <source>
        <strain evidence="3">LMG 29540</strain>
    </source>
</reference>
<keyword evidence="1" id="KW-0812">Transmembrane</keyword>
<keyword evidence="1" id="KW-1133">Transmembrane helix</keyword>
<organism evidence="2 3">
    <name type="scientific">Paraburkholderia susongensis</name>
    <dbReference type="NCBI Taxonomy" id="1515439"/>
    <lineage>
        <taxon>Bacteria</taxon>
        <taxon>Pseudomonadati</taxon>
        <taxon>Pseudomonadota</taxon>
        <taxon>Betaproteobacteria</taxon>
        <taxon>Burkholderiales</taxon>
        <taxon>Burkholderiaceae</taxon>
        <taxon>Paraburkholderia</taxon>
    </lineage>
</organism>
<keyword evidence="1" id="KW-0472">Membrane</keyword>
<dbReference type="OrthoDB" id="9007359at2"/>
<proteinExistence type="predicted"/>
<evidence type="ECO:0000313" key="3">
    <source>
        <dbReference type="Proteomes" id="UP000193228"/>
    </source>
</evidence>
<dbReference type="AlphaFoldDB" id="A0A1X7J022"/>
<gene>
    <name evidence="2" type="ORF">SAMN06265784_10222</name>
</gene>
<keyword evidence="3" id="KW-1185">Reference proteome</keyword>